<evidence type="ECO:0000256" key="3">
    <source>
        <dbReference type="ARBA" id="ARBA00022692"/>
    </source>
</evidence>
<dbReference type="OrthoDB" id="378564at2759"/>
<sequence length="217" mass="26149">MSDSDKKKEVVENNQPAKAEKEKDQPQQQRQEEKKNTFKELLPTIARMVFFFMLYKFMSQMAANKDLYLYLSENEIFKEFRNENKLLWKINDIKFKDWNESYTKDFEIELPDSVLNNGTYYLHAFFVLNGYSPDPSSPNFDRKKLLIIRNKKKVVIKKKLFSKDDEEKTEVIEKPKETEEDKDLIISYWYPELIVNYLPDTHMIDLRQLQPDMYRGI</sequence>
<dbReference type="EMBL" id="MCOG01000330">
    <property type="protein sequence ID" value="ORY16852.1"/>
    <property type="molecule type" value="Genomic_DNA"/>
</dbReference>
<dbReference type="STRING" id="1754190.A0A1Y2A2X0"/>
<dbReference type="GO" id="GO:0012505">
    <property type="term" value="C:endomembrane system"/>
    <property type="evidence" value="ECO:0007669"/>
    <property type="project" value="TreeGrafter"/>
</dbReference>
<evidence type="ECO:0000256" key="5">
    <source>
        <dbReference type="ARBA" id="ARBA00023136"/>
    </source>
</evidence>
<feature type="compositionally biased region" description="Basic and acidic residues" evidence="6">
    <location>
        <begin position="1"/>
        <end position="11"/>
    </location>
</feature>
<dbReference type="Proteomes" id="UP000193920">
    <property type="component" value="Unassembled WGS sequence"/>
</dbReference>
<evidence type="ECO:0000256" key="6">
    <source>
        <dbReference type="SAM" id="MobiDB-lite"/>
    </source>
</evidence>
<keyword evidence="4" id="KW-1133">Transmembrane helix</keyword>
<dbReference type="AlphaFoldDB" id="A0A1Y2A2X0"/>
<proteinExistence type="inferred from homology"/>
<dbReference type="GO" id="GO:0016020">
    <property type="term" value="C:membrane"/>
    <property type="evidence" value="ECO:0007669"/>
    <property type="project" value="UniProtKB-SubCell"/>
</dbReference>
<evidence type="ECO:0000256" key="2">
    <source>
        <dbReference type="ARBA" id="ARBA00009310"/>
    </source>
</evidence>
<dbReference type="PANTHER" id="PTHR21347:SF0">
    <property type="entry name" value="LIPID SCRAMBLASE CLPTM1L"/>
    <property type="match status" value="1"/>
</dbReference>
<dbReference type="Pfam" id="PF05602">
    <property type="entry name" value="CLPTM1"/>
    <property type="match status" value="1"/>
</dbReference>
<feature type="region of interest" description="Disordered" evidence="6">
    <location>
        <begin position="1"/>
        <end position="36"/>
    </location>
</feature>
<dbReference type="PANTHER" id="PTHR21347">
    <property type="entry name" value="CLEFT LIP AND PALATE ASSOCIATED TRANSMEMBRANE PROTEIN-RELATED"/>
    <property type="match status" value="1"/>
</dbReference>
<keyword evidence="5" id="KW-0472">Membrane</keyword>
<evidence type="ECO:0000256" key="1">
    <source>
        <dbReference type="ARBA" id="ARBA00004141"/>
    </source>
</evidence>
<keyword evidence="8" id="KW-1185">Reference proteome</keyword>
<comment type="similarity">
    <text evidence="2">Belongs to the CLPTM1 family.</text>
</comment>
<evidence type="ECO:0000313" key="8">
    <source>
        <dbReference type="Proteomes" id="UP000193920"/>
    </source>
</evidence>
<keyword evidence="3" id="KW-0812">Transmembrane</keyword>
<accession>A0A1Y2A2X0</accession>
<gene>
    <name evidence="7" type="ORF">LY90DRAFT_517687</name>
</gene>
<feature type="compositionally biased region" description="Basic and acidic residues" evidence="6">
    <location>
        <begin position="18"/>
        <end position="36"/>
    </location>
</feature>
<protein>
    <submittedName>
        <fullName evidence="7">CLPTM1-domain-containing protein</fullName>
    </submittedName>
</protein>
<evidence type="ECO:0000313" key="7">
    <source>
        <dbReference type="EMBL" id="ORY16852.1"/>
    </source>
</evidence>
<comment type="subcellular location">
    <subcellularLocation>
        <location evidence="1">Membrane</location>
        <topology evidence="1">Multi-pass membrane protein</topology>
    </subcellularLocation>
</comment>
<reference evidence="7 8" key="1">
    <citation type="submission" date="2016-08" db="EMBL/GenBank/DDBJ databases">
        <title>A Parts List for Fungal Cellulosomes Revealed by Comparative Genomics.</title>
        <authorList>
            <consortium name="DOE Joint Genome Institute"/>
            <person name="Haitjema C.H."/>
            <person name="Gilmore S.P."/>
            <person name="Henske J.K."/>
            <person name="Solomon K.V."/>
            <person name="De Groot R."/>
            <person name="Kuo A."/>
            <person name="Mondo S.J."/>
            <person name="Salamov A.A."/>
            <person name="Labutti K."/>
            <person name="Zhao Z."/>
            <person name="Chiniquy J."/>
            <person name="Barry K."/>
            <person name="Brewer H.M."/>
            <person name="Purvine S.O."/>
            <person name="Wright A.T."/>
            <person name="Boxma B."/>
            <person name="Van Alen T."/>
            <person name="Hackstein J.H."/>
            <person name="Baker S.E."/>
            <person name="Grigoriev I.V."/>
            <person name="O'Malley M.A."/>
        </authorList>
    </citation>
    <scope>NUCLEOTIDE SEQUENCE [LARGE SCALE GENOMIC DNA]</scope>
    <source>
        <strain evidence="7 8">G1</strain>
    </source>
</reference>
<organism evidence="7 8">
    <name type="scientific">Neocallimastix californiae</name>
    <dbReference type="NCBI Taxonomy" id="1754190"/>
    <lineage>
        <taxon>Eukaryota</taxon>
        <taxon>Fungi</taxon>
        <taxon>Fungi incertae sedis</taxon>
        <taxon>Chytridiomycota</taxon>
        <taxon>Chytridiomycota incertae sedis</taxon>
        <taxon>Neocallimastigomycetes</taxon>
        <taxon>Neocallimastigales</taxon>
        <taxon>Neocallimastigaceae</taxon>
        <taxon>Neocallimastix</taxon>
    </lineage>
</organism>
<comment type="caution">
    <text evidence="7">The sequence shown here is derived from an EMBL/GenBank/DDBJ whole genome shotgun (WGS) entry which is preliminary data.</text>
</comment>
<dbReference type="InterPro" id="IPR008429">
    <property type="entry name" value="CLPTM1"/>
</dbReference>
<evidence type="ECO:0000256" key="4">
    <source>
        <dbReference type="ARBA" id="ARBA00022989"/>
    </source>
</evidence>
<name>A0A1Y2A2X0_9FUNG</name>